<dbReference type="AlphaFoldDB" id="A0A1I6JNM3"/>
<dbReference type="OrthoDB" id="9808302at2"/>
<feature type="active site" evidence="7">
    <location>
        <position position="427"/>
    </location>
</feature>
<comment type="function">
    <text evidence="6 7">Catalyzes amidations at positions B, D, E, and G on adenosylcobyrinic A,C-diamide. NH(2) groups are provided by glutamine, and one molecule of ATP is hydrogenolyzed for each amidation.</text>
</comment>
<reference evidence="10 11" key="1">
    <citation type="submission" date="2016-10" db="EMBL/GenBank/DDBJ databases">
        <authorList>
            <person name="de Groot N.N."/>
        </authorList>
    </citation>
    <scope>NUCLEOTIDE SEQUENCE [LARGE SCALE GENOMIC DNA]</scope>
    <source>
        <strain evidence="10 11">CGMCC 1.9167</strain>
    </source>
</reference>
<dbReference type="NCBIfam" id="TIGR00313">
    <property type="entry name" value="cobQ"/>
    <property type="match status" value="1"/>
</dbReference>
<name>A0A1I6JNM3_9GAMM</name>
<evidence type="ECO:0000313" key="10">
    <source>
        <dbReference type="EMBL" id="SFR80573.1"/>
    </source>
</evidence>
<feature type="domain" description="CobB/CobQ-like glutamine amidotransferase" evidence="9">
    <location>
        <begin position="249"/>
        <end position="433"/>
    </location>
</feature>
<dbReference type="GO" id="GO:0009236">
    <property type="term" value="P:cobalamin biosynthetic process"/>
    <property type="evidence" value="ECO:0007669"/>
    <property type="project" value="UniProtKB-UniRule"/>
</dbReference>
<dbReference type="NCBIfam" id="NF001989">
    <property type="entry name" value="PRK00784.1"/>
    <property type="match status" value="1"/>
</dbReference>
<proteinExistence type="inferred from homology"/>
<dbReference type="HAMAP" id="MF_00028">
    <property type="entry name" value="CobQ"/>
    <property type="match status" value="1"/>
</dbReference>
<evidence type="ECO:0000256" key="2">
    <source>
        <dbReference type="ARBA" id="ARBA00006205"/>
    </source>
</evidence>
<dbReference type="Gene3D" id="3.40.50.880">
    <property type="match status" value="1"/>
</dbReference>
<comment type="pathway">
    <text evidence="1 7">Cofactor biosynthesis; adenosylcobalamin biosynthesis.</text>
</comment>
<dbReference type="InterPro" id="IPR002586">
    <property type="entry name" value="CobQ/CobB/MinD/ParA_Nub-bd_dom"/>
</dbReference>
<gene>
    <name evidence="7" type="primary">cobQ</name>
    <name evidence="10" type="ORF">SAMN05216203_3092</name>
</gene>
<dbReference type="InterPro" id="IPR033949">
    <property type="entry name" value="CobQ_GATase1"/>
</dbReference>
<dbReference type="STRING" id="650891.SAMN05216203_3092"/>
<accession>A0A1I6JNM3</accession>
<dbReference type="InterPro" id="IPR004459">
    <property type="entry name" value="CobQ_synth"/>
</dbReference>
<dbReference type="PANTHER" id="PTHR21343:SF1">
    <property type="entry name" value="COBYRIC ACID SYNTHASE"/>
    <property type="match status" value="1"/>
</dbReference>
<feature type="domain" description="CobQ/CobB/MinD/ParA nucleotide binding" evidence="8">
    <location>
        <begin position="4"/>
        <end position="229"/>
    </location>
</feature>
<evidence type="ECO:0000256" key="5">
    <source>
        <dbReference type="ARBA" id="ARBA00022962"/>
    </source>
</evidence>
<dbReference type="InterPro" id="IPR029062">
    <property type="entry name" value="Class_I_gatase-like"/>
</dbReference>
<dbReference type="PROSITE" id="PS51274">
    <property type="entry name" value="GATASE_COBBQ"/>
    <property type="match status" value="1"/>
</dbReference>
<evidence type="ECO:0000259" key="8">
    <source>
        <dbReference type="Pfam" id="PF01656"/>
    </source>
</evidence>
<evidence type="ECO:0000256" key="1">
    <source>
        <dbReference type="ARBA" id="ARBA00004953"/>
    </source>
</evidence>
<dbReference type="InterPro" id="IPR047045">
    <property type="entry name" value="CobQ_N"/>
</dbReference>
<organism evidence="10 11">
    <name type="scientific">Marinobacter daqiaonensis</name>
    <dbReference type="NCBI Taxonomy" id="650891"/>
    <lineage>
        <taxon>Bacteria</taxon>
        <taxon>Pseudomonadati</taxon>
        <taxon>Pseudomonadota</taxon>
        <taxon>Gammaproteobacteria</taxon>
        <taxon>Pseudomonadales</taxon>
        <taxon>Marinobacteraceae</taxon>
        <taxon>Marinobacter</taxon>
    </lineage>
</organism>
<dbReference type="UniPathway" id="UPA00148"/>
<dbReference type="PANTHER" id="PTHR21343">
    <property type="entry name" value="DETHIOBIOTIN SYNTHETASE"/>
    <property type="match status" value="1"/>
</dbReference>
<dbReference type="InterPro" id="IPR027417">
    <property type="entry name" value="P-loop_NTPase"/>
</dbReference>
<keyword evidence="5 7" id="KW-0315">Glutamine amidotransferase</keyword>
<evidence type="ECO:0000259" key="9">
    <source>
        <dbReference type="Pfam" id="PF07685"/>
    </source>
</evidence>
<protein>
    <recommendedName>
        <fullName evidence="3 7">Cobyric acid synthase</fullName>
    </recommendedName>
</protein>
<keyword evidence="4 7" id="KW-0169">Cobalamin biosynthesis</keyword>
<dbReference type="Pfam" id="PF07685">
    <property type="entry name" value="GATase_3"/>
    <property type="match status" value="1"/>
</dbReference>
<sequence>MTTLMVQGTTSDAGKTTVVAALCRWLARQGVSVAPFKPQNMALNSAVTVDGGEIGRSTALQALACGLEPHSDMNPVLLKPQSDRGAQVILRGRVHGNMDALDYHAYKAEAMKSVLAAWRDLSQRYDVIIAEGAGSPAEVNLRTDDIANMGFAEAADCPVLLVGDIDKGGVFAQLVGTLELLSASERERTVGFIINRFRGDMALLEPGLDWLTSRTSRPVIGVLPYLHGLIVDAEDSVGTSGASEAGALNVVVPLLPRISNHNDFDPLRLHPGVNLRFIAPDQAIPPADLIILPGSKSTRHDLQWLERQGWSAAVRKHLRYGGKVLGICGGFQMLGREVTDPDGLEGEPGSTGALGLLDMTTRMVAGKQLKNVSGTLVFDQEATSFTGYEMHNGVTTGLALDRPMALLGEQPDGAISDDGQILGTYVHGIFDQPAACQAILGWAGARGEHTAVSYDQHRQNQLDRLADKVEQHLDTAWLRKQLAL</sequence>
<dbReference type="CDD" id="cd01750">
    <property type="entry name" value="GATase1_CobQ"/>
    <property type="match status" value="1"/>
</dbReference>
<dbReference type="SUPFAM" id="SSF52540">
    <property type="entry name" value="P-loop containing nucleoside triphosphate hydrolases"/>
    <property type="match status" value="1"/>
</dbReference>
<feature type="active site" description="Nucleophile" evidence="7">
    <location>
        <position position="328"/>
    </location>
</feature>
<dbReference type="GO" id="GO:0015420">
    <property type="term" value="F:ABC-type vitamin B12 transporter activity"/>
    <property type="evidence" value="ECO:0007669"/>
    <property type="project" value="UniProtKB-UniRule"/>
</dbReference>
<comment type="similarity">
    <text evidence="2 7">Belongs to the CobB/CobQ family. CobQ subfamily.</text>
</comment>
<dbReference type="SUPFAM" id="SSF52317">
    <property type="entry name" value="Class I glutamine amidotransferase-like"/>
    <property type="match status" value="1"/>
</dbReference>
<evidence type="ECO:0000256" key="4">
    <source>
        <dbReference type="ARBA" id="ARBA00022573"/>
    </source>
</evidence>
<dbReference type="CDD" id="cd05389">
    <property type="entry name" value="CobQ_N"/>
    <property type="match status" value="1"/>
</dbReference>
<evidence type="ECO:0000256" key="6">
    <source>
        <dbReference type="ARBA" id="ARBA00025166"/>
    </source>
</evidence>
<dbReference type="Gene3D" id="3.40.50.300">
    <property type="entry name" value="P-loop containing nucleotide triphosphate hydrolases"/>
    <property type="match status" value="1"/>
</dbReference>
<dbReference type="GO" id="GO:0003824">
    <property type="term" value="F:catalytic activity"/>
    <property type="evidence" value="ECO:0007669"/>
    <property type="project" value="InterPro"/>
</dbReference>
<dbReference type="RefSeq" id="WP_092016011.1">
    <property type="nucleotide sequence ID" value="NZ_FOYW01000003.1"/>
</dbReference>
<evidence type="ECO:0000256" key="3">
    <source>
        <dbReference type="ARBA" id="ARBA00019833"/>
    </source>
</evidence>
<evidence type="ECO:0000256" key="7">
    <source>
        <dbReference type="HAMAP-Rule" id="MF_00028"/>
    </source>
</evidence>
<dbReference type="Pfam" id="PF01656">
    <property type="entry name" value="CbiA"/>
    <property type="match status" value="1"/>
</dbReference>
<evidence type="ECO:0000313" key="11">
    <source>
        <dbReference type="Proteomes" id="UP000198644"/>
    </source>
</evidence>
<dbReference type="EMBL" id="FOYW01000003">
    <property type="protein sequence ID" value="SFR80573.1"/>
    <property type="molecule type" value="Genomic_DNA"/>
</dbReference>
<dbReference type="InterPro" id="IPR011698">
    <property type="entry name" value="GATase_3"/>
</dbReference>
<keyword evidence="11" id="KW-1185">Reference proteome</keyword>
<dbReference type="Proteomes" id="UP000198644">
    <property type="component" value="Unassembled WGS sequence"/>
</dbReference>